<reference evidence="4 5" key="1">
    <citation type="journal article" date="2008" name="FEMS Yeast Res.">
        <title>Comparative genome analysis of a Saccharomyces cerevisiae wine strain.</title>
        <authorList>
            <person name="Borneman A.R."/>
            <person name="Forgan A.H."/>
            <person name="Pretorius I.S."/>
            <person name="Chambers P.J."/>
        </authorList>
    </citation>
    <scope>NUCLEOTIDE SEQUENCE [LARGE SCALE GENOMIC DNA]</scope>
    <source>
        <strain evidence="4 5">AWRI1631</strain>
    </source>
</reference>
<dbReference type="GO" id="GO:0008270">
    <property type="term" value="F:zinc ion binding"/>
    <property type="evidence" value="ECO:0007669"/>
    <property type="project" value="InterPro"/>
</dbReference>
<evidence type="ECO:0000313" key="4">
    <source>
        <dbReference type="EMBL" id="EDZ70321.1"/>
    </source>
</evidence>
<feature type="domain" description="C3HC-type" evidence="3">
    <location>
        <begin position="192"/>
        <end position="298"/>
    </location>
</feature>
<evidence type="ECO:0000259" key="3">
    <source>
        <dbReference type="Pfam" id="PF07967"/>
    </source>
</evidence>
<dbReference type="EMBL" id="ABSV01001749">
    <property type="protein sequence ID" value="EDZ70321.1"/>
    <property type="molecule type" value="Genomic_DNA"/>
</dbReference>
<comment type="caution">
    <text evidence="4">The sequence shown here is derived from an EMBL/GenBank/DDBJ whole genome shotgun (WGS) entry which is preliminary data.</text>
</comment>
<gene>
    <name evidence="4" type="ORF">AWRI1631_130280</name>
</gene>
<accession>B5VP24</accession>
<sequence length="419" mass="49290">MQFPFEMYSKNKFVKNLLIDDEIKLPNNCYQIKMLFVLLIEYGKCLKNFQALVIWNESNCHLEIYGKGEIKHYSPGIERKVGQLLMEKDALEVRLKSIRHSLDKNTKLLPGKYRNTLGERLITKWRYKKKSHNGSSMLPEKCKSHVQLYDDLVQESSKHFVGFRLHDLRALLKRICSIQNYTRHVLIEWDVRWVNPLTLASKGWEPYQSASQSQVPFKCCCCHAIMTIPLLKNGDDVADYNMKLNEKIWNCNIIGNHLQKCPWRENQVDLNKEYYLSSQNLIREIERIHTEIDRIVSGSNEFSLKRNSSRIFHYLSEKEIQKLAFFFDCKDYSLVGLLLLGYTKFQKDDLVQCTACFHRASLKKLEYTEFNGHALWCRYYNKELLPTMLLELIGKEDKLITKLGVGERLNKLEAVLQTL</sequence>
<dbReference type="Proteomes" id="UP000008988">
    <property type="component" value="Unassembled WGS sequence"/>
</dbReference>
<dbReference type="GO" id="GO:0005634">
    <property type="term" value="C:nucleus"/>
    <property type="evidence" value="ECO:0007669"/>
    <property type="project" value="UniProtKB-SubCell"/>
</dbReference>
<evidence type="ECO:0000256" key="1">
    <source>
        <dbReference type="ARBA" id="ARBA00004123"/>
    </source>
</evidence>
<organism evidence="4 5">
    <name type="scientific">Saccharomyces cerevisiae (strain AWRI1631)</name>
    <name type="common">Baker's yeast</name>
    <dbReference type="NCBI Taxonomy" id="545124"/>
    <lineage>
        <taxon>Eukaryota</taxon>
        <taxon>Fungi</taxon>
        <taxon>Dikarya</taxon>
        <taxon>Ascomycota</taxon>
        <taxon>Saccharomycotina</taxon>
        <taxon>Saccharomycetes</taxon>
        <taxon>Saccharomycetales</taxon>
        <taxon>Saccharomycetaceae</taxon>
        <taxon>Saccharomyces</taxon>
    </lineage>
</organism>
<evidence type="ECO:0000313" key="5">
    <source>
        <dbReference type="Proteomes" id="UP000008988"/>
    </source>
</evidence>
<evidence type="ECO:0000256" key="2">
    <source>
        <dbReference type="ARBA" id="ARBA00023242"/>
    </source>
</evidence>
<dbReference type="OrthoDB" id="4068218at2759"/>
<keyword evidence="2" id="KW-0539">Nucleus</keyword>
<comment type="subcellular location">
    <subcellularLocation>
        <location evidence="1">Nucleus</location>
    </subcellularLocation>
</comment>
<name>B5VP24_YEAS6</name>
<dbReference type="AlphaFoldDB" id="B5VP24"/>
<dbReference type="Pfam" id="PF07967">
    <property type="entry name" value="zf-C3HC"/>
    <property type="match status" value="1"/>
</dbReference>
<protein>
    <submittedName>
        <fullName evidence="4">YML107Cp-like protein</fullName>
    </submittedName>
</protein>
<dbReference type="InterPro" id="IPR012935">
    <property type="entry name" value="NuBaID_N"/>
</dbReference>
<proteinExistence type="predicted"/>